<keyword evidence="5" id="KW-0460">Magnesium</keyword>
<keyword evidence="4" id="KW-0479">Metal-binding</keyword>
<sequence length="130" mass="15118">MISRKLEEYINLSQKKVEEHLDRILAEKFPEIIYQSMRYSVFAGGKRLRPLLCLLSYQMVSKDQEIDQKILDIASAIELIHTYSLIHDDLPAMDNDVLRRGKPTNHVVFGRSDSYFGRGCTFKFSSRGLY</sequence>
<comment type="cofactor">
    <cofactor evidence="1">
        <name>Mg(2+)</name>
        <dbReference type="ChEBI" id="CHEBI:18420"/>
    </cofactor>
</comment>
<dbReference type="PANTHER" id="PTHR43281">
    <property type="entry name" value="FARNESYL DIPHOSPHATE SYNTHASE"/>
    <property type="match status" value="1"/>
</dbReference>
<evidence type="ECO:0000256" key="3">
    <source>
        <dbReference type="ARBA" id="ARBA00022679"/>
    </source>
</evidence>
<accession>A0ABZ0U228</accession>
<dbReference type="SUPFAM" id="SSF48576">
    <property type="entry name" value="Terpenoid synthases"/>
    <property type="match status" value="1"/>
</dbReference>
<dbReference type="InterPro" id="IPR008949">
    <property type="entry name" value="Isoprenoid_synthase_dom_sf"/>
</dbReference>
<dbReference type="Pfam" id="PF00348">
    <property type="entry name" value="polyprenyl_synt"/>
    <property type="match status" value="1"/>
</dbReference>
<keyword evidence="8" id="KW-1185">Reference proteome</keyword>
<keyword evidence="3" id="KW-0808">Transferase</keyword>
<evidence type="ECO:0000313" key="8">
    <source>
        <dbReference type="Proteomes" id="UP001322744"/>
    </source>
</evidence>
<evidence type="ECO:0000256" key="4">
    <source>
        <dbReference type="ARBA" id="ARBA00022723"/>
    </source>
</evidence>
<dbReference type="PANTHER" id="PTHR43281:SF1">
    <property type="entry name" value="FARNESYL DIPHOSPHATE SYNTHASE"/>
    <property type="match status" value="1"/>
</dbReference>
<dbReference type="EMBL" id="CP139957">
    <property type="protein sequence ID" value="WPX09730.1"/>
    <property type="molecule type" value="Genomic_DNA"/>
</dbReference>
<evidence type="ECO:0000313" key="7">
    <source>
        <dbReference type="EMBL" id="WPX09730.1"/>
    </source>
</evidence>
<reference evidence="7 8" key="1">
    <citation type="submission" date="2023-12" db="EMBL/GenBank/DDBJ databases">
        <authorList>
            <person name="Manesh M.J.H."/>
            <person name="Bing R.G."/>
            <person name="Willard D.J."/>
            <person name="Kelly R.M."/>
        </authorList>
    </citation>
    <scope>NUCLEOTIDE SEQUENCE [LARGE SCALE GENOMIC DNA]</scope>
    <source>
        <strain evidence="7 8">DSM 8977</strain>
    </source>
</reference>
<evidence type="ECO:0000256" key="6">
    <source>
        <dbReference type="ARBA" id="ARBA00023229"/>
    </source>
</evidence>
<name>A0ABZ0U228_9FIRM</name>
<keyword evidence="6" id="KW-0414">Isoprene biosynthesis</keyword>
<organism evidence="7 8">
    <name type="scientific">Anaerocellum danielii</name>
    <dbReference type="NCBI Taxonomy" id="1387557"/>
    <lineage>
        <taxon>Bacteria</taxon>
        <taxon>Bacillati</taxon>
        <taxon>Bacillota</taxon>
        <taxon>Bacillota incertae sedis</taxon>
        <taxon>Caldicellulosiruptorales</taxon>
        <taxon>Caldicellulosiruptoraceae</taxon>
        <taxon>Anaerocellum</taxon>
    </lineage>
</organism>
<evidence type="ECO:0000256" key="2">
    <source>
        <dbReference type="ARBA" id="ARBA00006706"/>
    </source>
</evidence>
<dbReference type="InterPro" id="IPR033749">
    <property type="entry name" value="Polyprenyl_synt_CS"/>
</dbReference>
<evidence type="ECO:0000256" key="5">
    <source>
        <dbReference type="ARBA" id="ARBA00022842"/>
    </source>
</evidence>
<gene>
    <name evidence="7" type="ORF">SOJ16_000967</name>
</gene>
<dbReference type="InterPro" id="IPR000092">
    <property type="entry name" value="Polyprenyl_synt"/>
</dbReference>
<proteinExistence type="inferred from homology"/>
<dbReference type="PROSITE" id="PS00723">
    <property type="entry name" value="POLYPRENYL_SYNTHASE_1"/>
    <property type="match status" value="1"/>
</dbReference>
<dbReference type="Gene3D" id="1.10.600.10">
    <property type="entry name" value="Farnesyl Diphosphate Synthase"/>
    <property type="match status" value="1"/>
</dbReference>
<protein>
    <submittedName>
        <fullName evidence="7">Polyprenyl synthetase family protein</fullName>
    </submittedName>
</protein>
<dbReference type="Proteomes" id="UP001322744">
    <property type="component" value="Chromosome"/>
</dbReference>
<comment type="similarity">
    <text evidence="2">Belongs to the FPP/GGPP synthase family.</text>
</comment>
<evidence type="ECO:0000256" key="1">
    <source>
        <dbReference type="ARBA" id="ARBA00001946"/>
    </source>
</evidence>